<gene>
    <name evidence="5" type="primary">spoVK</name>
    <name evidence="5" type="ORF">SPIL2461_LOCUS19874</name>
</gene>
<feature type="domain" description="ATPase AAA-type core" evidence="4">
    <location>
        <begin position="1"/>
        <end position="70"/>
    </location>
</feature>
<dbReference type="GO" id="GO:0016887">
    <property type="term" value="F:ATP hydrolysis activity"/>
    <property type="evidence" value="ECO:0007669"/>
    <property type="project" value="InterPro"/>
</dbReference>
<keyword evidence="3" id="KW-0067">ATP-binding</keyword>
<feature type="non-terminal residue" evidence="5">
    <location>
        <position position="72"/>
    </location>
</feature>
<dbReference type="InterPro" id="IPR027417">
    <property type="entry name" value="P-loop_NTPase"/>
</dbReference>
<keyword evidence="2" id="KW-0547">Nucleotide-binding</keyword>
<dbReference type="PANTHER" id="PTHR43392">
    <property type="entry name" value="AAA-TYPE ATPASE FAMILY PROTEIN / ANKYRIN REPEAT FAMILY PROTEIN"/>
    <property type="match status" value="1"/>
</dbReference>
<accession>A0A812WVE0</accession>
<evidence type="ECO:0000259" key="4">
    <source>
        <dbReference type="Pfam" id="PF00004"/>
    </source>
</evidence>
<dbReference type="Proteomes" id="UP000649617">
    <property type="component" value="Unassembled WGS sequence"/>
</dbReference>
<name>A0A812WVE0_SYMPI</name>
<reference evidence="5" key="1">
    <citation type="submission" date="2021-02" db="EMBL/GenBank/DDBJ databases">
        <authorList>
            <person name="Dougan E. K."/>
            <person name="Rhodes N."/>
            <person name="Thang M."/>
            <person name="Chan C."/>
        </authorList>
    </citation>
    <scope>NUCLEOTIDE SEQUENCE</scope>
</reference>
<organism evidence="5 6">
    <name type="scientific">Symbiodinium pilosum</name>
    <name type="common">Dinoflagellate</name>
    <dbReference type="NCBI Taxonomy" id="2952"/>
    <lineage>
        <taxon>Eukaryota</taxon>
        <taxon>Sar</taxon>
        <taxon>Alveolata</taxon>
        <taxon>Dinophyceae</taxon>
        <taxon>Suessiales</taxon>
        <taxon>Symbiodiniaceae</taxon>
        <taxon>Symbiodinium</taxon>
    </lineage>
</organism>
<dbReference type="GO" id="GO:0005524">
    <property type="term" value="F:ATP binding"/>
    <property type="evidence" value="ECO:0007669"/>
    <property type="project" value="UniProtKB-KW"/>
</dbReference>
<dbReference type="InterPro" id="IPR050773">
    <property type="entry name" value="CbxX/CfxQ_RuBisCO_ESX"/>
</dbReference>
<dbReference type="InterPro" id="IPR003959">
    <property type="entry name" value="ATPase_AAA_core"/>
</dbReference>
<dbReference type="Gene3D" id="3.40.50.300">
    <property type="entry name" value="P-loop containing nucleotide triphosphate hydrolases"/>
    <property type="match status" value="1"/>
</dbReference>
<evidence type="ECO:0000313" key="5">
    <source>
        <dbReference type="EMBL" id="CAE7704731.1"/>
    </source>
</evidence>
<dbReference type="PRINTS" id="PR00819">
    <property type="entry name" value="CBXCFQXSUPER"/>
</dbReference>
<evidence type="ECO:0000256" key="2">
    <source>
        <dbReference type="ARBA" id="ARBA00022741"/>
    </source>
</evidence>
<dbReference type="SUPFAM" id="SSF52540">
    <property type="entry name" value="P-loop containing nucleoside triphosphate hydrolases"/>
    <property type="match status" value="1"/>
</dbReference>
<dbReference type="OrthoDB" id="575at2759"/>
<comment type="caution">
    <text evidence="5">The sequence shown here is derived from an EMBL/GenBank/DDBJ whole genome shotgun (WGS) entry which is preliminary data.</text>
</comment>
<dbReference type="Pfam" id="PF00004">
    <property type="entry name" value="AAA"/>
    <property type="match status" value="1"/>
</dbReference>
<evidence type="ECO:0000256" key="3">
    <source>
        <dbReference type="ARBA" id="ARBA00022840"/>
    </source>
</evidence>
<keyword evidence="6" id="KW-1185">Reference proteome</keyword>
<evidence type="ECO:0000313" key="6">
    <source>
        <dbReference type="Proteomes" id="UP000649617"/>
    </source>
</evidence>
<sequence length="72" mass="7737">TGKTVVARIVGELLVEMGVIEKEGDETVFHEVSRADLVAEYKGQTAPKVIGAVEKAMGGVLFIDEAYSLKKD</sequence>
<proteinExistence type="inferred from homology"/>
<dbReference type="PANTHER" id="PTHR43392:SF2">
    <property type="entry name" value="AAA-TYPE ATPASE FAMILY PROTEIN _ ANKYRIN REPEAT FAMILY PROTEIN"/>
    <property type="match status" value="1"/>
</dbReference>
<comment type="similarity">
    <text evidence="1">Belongs to the CbxX/CfxQ family.</text>
</comment>
<protein>
    <submittedName>
        <fullName evidence="5">SpoVK protein</fullName>
    </submittedName>
</protein>
<evidence type="ECO:0000256" key="1">
    <source>
        <dbReference type="ARBA" id="ARBA00010378"/>
    </source>
</evidence>
<dbReference type="EMBL" id="CAJNIZ010044904">
    <property type="protein sequence ID" value="CAE7704731.1"/>
    <property type="molecule type" value="Genomic_DNA"/>
</dbReference>
<dbReference type="InterPro" id="IPR000641">
    <property type="entry name" value="CbxX/CfxQ"/>
</dbReference>
<dbReference type="AlphaFoldDB" id="A0A812WVE0"/>